<feature type="signal peptide" evidence="1">
    <location>
        <begin position="1"/>
        <end position="19"/>
    </location>
</feature>
<reference evidence="2" key="1">
    <citation type="submission" date="2020-05" db="EMBL/GenBank/DDBJ databases">
        <title>The draft genome sequence of Maribacter sp. ANRC-HE7.</title>
        <authorList>
            <person name="Mu L."/>
        </authorList>
    </citation>
    <scope>NUCLEOTIDE SEQUENCE</scope>
    <source>
        <strain evidence="2">ANRC-HE7</strain>
    </source>
</reference>
<evidence type="ECO:0000313" key="3">
    <source>
        <dbReference type="Proteomes" id="UP001166021"/>
    </source>
</evidence>
<name>A0ABR7UXE5_9FLAO</name>
<dbReference type="EMBL" id="JABTCF010000001">
    <property type="protein sequence ID" value="MBD0776285.1"/>
    <property type="molecule type" value="Genomic_DNA"/>
</dbReference>
<keyword evidence="3" id="KW-1185">Reference proteome</keyword>
<evidence type="ECO:0000256" key="1">
    <source>
        <dbReference type="SAM" id="SignalP"/>
    </source>
</evidence>
<protein>
    <submittedName>
        <fullName evidence="2">Uncharacterized protein</fullName>
    </submittedName>
</protein>
<accession>A0ABR7UXE5</accession>
<dbReference type="Proteomes" id="UP001166021">
    <property type="component" value="Unassembled WGS sequence"/>
</dbReference>
<comment type="caution">
    <text evidence="2">The sequence shown here is derived from an EMBL/GenBank/DDBJ whole genome shotgun (WGS) entry which is preliminary data.</text>
</comment>
<sequence>MKAIVTIIFIIFIGITAQAQNNNQEVHVETIEMGITITTAAETKNEVKSDTNTEVARLYKFKNSKIKKALSFTTKRNKAKMA</sequence>
<feature type="chain" id="PRO_5045675387" evidence="1">
    <location>
        <begin position="20"/>
        <end position="82"/>
    </location>
</feature>
<dbReference type="RefSeq" id="WP_188241843.1">
    <property type="nucleotide sequence ID" value="NZ_JABTCF010000001.1"/>
</dbReference>
<keyword evidence="1" id="KW-0732">Signal</keyword>
<organism evidence="2 3">
    <name type="scientific">Maribacter aquimaris</name>
    <dbReference type="NCBI Taxonomy" id="2737171"/>
    <lineage>
        <taxon>Bacteria</taxon>
        <taxon>Pseudomonadati</taxon>
        <taxon>Bacteroidota</taxon>
        <taxon>Flavobacteriia</taxon>
        <taxon>Flavobacteriales</taxon>
        <taxon>Flavobacteriaceae</taxon>
        <taxon>Maribacter</taxon>
    </lineage>
</organism>
<evidence type="ECO:0000313" key="2">
    <source>
        <dbReference type="EMBL" id="MBD0776285.1"/>
    </source>
</evidence>
<proteinExistence type="predicted"/>
<gene>
    <name evidence="2" type="ORF">HPE56_00635</name>
</gene>